<dbReference type="InterPro" id="IPR008966">
    <property type="entry name" value="Adhesion_dom_sf"/>
</dbReference>
<accession>A0A9X9BYA0</accession>
<dbReference type="Pfam" id="PF00419">
    <property type="entry name" value="Fimbrial"/>
    <property type="match status" value="1"/>
</dbReference>
<feature type="chain" id="PRO_5040747181" evidence="1">
    <location>
        <begin position="20"/>
        <end position="173"/>
    </location>
</feature>
<dbReference type="Proteomes" id="UP000321307">
    <property type="component" value="Unassembled WGS sequence"/>
</dbReference>
<dbReference type="Gene3D" id="2.60.40.1090">
    <property type="entry name" value="Fimbrial-type adhesion domain"/>
    <property type="match status" value="1"/>
</dbReference>
<proteinExistence type="predicted"/>
<evidence type="ECO:0000256" key="1">
    <source>
        <dbReference type="SAM" id="SignalP"/>
    </source>
</evidence>
<dbReference type="InterPro" id="IPR050263">
    <property type="entry name" value="Bact_Fimbrial_Adh_Pro"/>
</dbReference>
<dbReference type="PANTHER" id="PTHR33420:SF9">
    <property type="entry name" value="MINOR FIMBRIAL SUBUNIT"/>
    <property type="match status" value="1"/>
</dbReference>
<dbReference type="SUPFAM" id="SSF49401">
    <property type="entry name" value="Bacterial adhesins"/>
    <property type="match status" value="1"/>
</dbReference>
<name>A0A9X9BYA0_9GAMM</name>
<dbReference type="EMBL" id="VOUP01000049">
    <property type="protein sequence ID" value="TXE23553.1"/>
    <property type="molecule type" value="Genomic_DNA"/>
</dbReference>
<dbReference type="InterPro" id="IPR036937">
    <property type="entry name" value="Adhesion_dom_fimbrial_sf"/>
</dbReference>
<sequence>MWRGVIGVGLLIGASGCWAAADNMHFSGALVAEPCTLRPGDEDIRLDFGTVIDKYLYTYGRTPGKAFSLVLQDCDISLGNTVKVTFSGAESGALPGLLKPDGGSQATGIALGLETMAGAPLALNKPSEGYVIGKGSNSLQLQVYVRGEPEAIAQKSIGLGAFSSVATFGLEYE</sequence>
<protein>
    <submittedName>
        <fullName evidence="3">Type 1 fimbrial protein</fullName>
    </submittedName>
</protein>
<feature type="domain" description="Fimbrial-type adhesion" evidence="2">
    <location>
        <begin position="24"/>
        <end position="172"/>
    </location>
</feature>
<organism evidence="3 4">
    <name type="scientific">Serratia ureilytica</name>
    <dbReference type="NCBI Taxonomy" id="300181"/>
    <lineage>
        <taxon>Bacteria</taxon>
        <taxon>Pseudomonadati</taxon>
        <taxon>Pseudomonadota</taxon>
        <taxon>Gammaproteobacteria</taxon>
        <taxon>Enterobacterales</taxon>
        <taxon>Yersiniaceae</taxon>
        <taxon>Serratia</taxon>
    </lineage>
</organism>
<reference evidence="3 4" key="1">
    <citation type="submission" date="2019-07" db="EMBL/GenBank/DDBJ databases">
        <title>Serratia strains were isolated from fresh produce.</title>
        <authorList>
            <person name="Cho G.-S."/>
            <person name="Stein M."/>
            <person name="Lee W."/>
            <person name="Suh S.H."/>
            <person name="Franz C.M.A.P."/>
        </authorList>
    </citation>
    <scope>NUCLEOTIDE SEQUENCE [LARGE SCALE GENOMIC DNA]</scope>
    <source>
        <strain evidence="3 4">S17</strain>
    </source>
</reference>
<evidence type="ECO:0000259" key="2">
    <source>
        <dbReference type="Pfam" id="PF00419"/>
    </source>
</evidence>
<gene>
    <name evidence="3" type="ORF">FOT63_24180</name>
</gene>
<keyword evidence="1" id="KW-0732">Signal</keyword>
<comment type="caution">
    <text evidence="3">The sequence shown here is derived from an EMBL/GenBank/DDBJ whole genome shotgun (WGS) entry which is preliminary data.</text>
</comment>
<dbReference type="InterPro" id="IPR000259">
    <property type="entry name" value="Adhesion_dom_fimbrial"/>
</dbReference>
<dbReference type="PANTHER" id="PTHR33420">
    <property type="entry name" value="FIMBRIAL SUBUNIT ELFA-RELATED"/>
    <property type="match status" value="1"/>
</dbReference>
<dbReference type="GO" id="GO:0009289">
    <property type="term" value="C:pilus"/>
    <property type="evidence" value="ECO:0007669"/>
    <property type="project" value="InterPro"/>
</dbReference>
<evidence type="ECO:0000313" key="4">
    <source>
        <dbReference type="Proteomes" id="UP000321307"/>
    </source>
</evidence>
<evidence type="ECO:0000313" key="3">
    <source>
        <dbReference type="EMBL" id="TXE23553.1"/>
    </source>
</evidence>
<dbReference type="AlphaFoldDB" id="A0A9X9BYA0"/>
<dbReference type="GO" id="GO:0043709">
    <property type="term" value="P:cell adhesion involved in single-species biofilm formation"/>
    <property type="evidence" value="ECO:0007669"/>
    <property type="project" value="TreeGrafter"/>
</dbReference>
<feature type="signal peptide" evidence="1">
    <location>
        <begin position="1"/>
        <end position="19"/>
    </location>
</feature>
<dbReference type="PROSITE" id="PS51257">
    <property type="entry name" value="PROKAR_LIPOPROTEIN"/>
    <property type="match status" value="1"/>
</dbReference>